<feature type="region of interest" description="Disordered" evidence="1">
    <location>
        <begin position="65"/>
        <end position="115"/>
    </location>
</feature>
<accession>A0AAN9JY24</accession>
<dbReference type="EMBL" id="JAYMYQ010000011">
    <property type="protein sequence ID" value="KAK7305694.1"/>
    <property type="molecule type" value="Genomic_DNA"/>
</dbReference>
<gene>
    <name evidence="3" type="ORF">VNO77_43604</name>
</gene>
<feature type="transmembrane region" description="Helical" evidence="2">
    <location>
        <begin position="33"/>
        <end position="53"/>
    </location>
</feature>
<organism evidence="3 4">
    <name type="scientific">Canavalia gladiata</name>
    <name type="common">Sword bean</name>
    <name type="synonym">Dolichos gladiatus</name>
    <dbReference type="NCBI Taxonomy" id="3824"/>
    <lineage>
        <taxon>Eukaryota</taxon>
        <taxon>Viridiplantae</taxon>
        <taxon>Streptophyta</taxon>
        <taxon>Embryophyta</taxon>
        <taxon>Tracheophyta</taxon>
        <taxon>Spermatophyta</taxon>
        <taxon>Magnoliopsida</taxon>
        <taxon>eudicotyledons</taxon>
        <taxon>Gunneridae</taxon>
        <taxon>Pentapetalae</taxon>
        <taxon>rosids</taxon>
        <taxon>fabids</taxon>
        <taxon>Fabales</taxon>
        <taxon>Fabaceae</taxon>
        <taxon>Papilionoideae</taxon>
        <taxon>50 kb inversion clade</taxon>
        <taxon>NPAAA clade</taxon>
        <taxon>indigoferoid/millettioid clade</taxon>
        <taxon>Phaseoleae</taxon>
        <taxon>Canavalia</taxon>
    </lineage>
</organism>
<name>A0AAN9JY24_CANGL</name>
<comment type="caution">
    <text evidence="3">The sequence shown here is derived from an EMBL/GenBank/DDBJ whole genome shotgun (WGS) entry which is preliminary data.</text>
</comment>
<keyword evidence="2" id="KW-0472">Membrane</keyword>
<dbReference type="Proteomes" id="UP001367508">
    <property type="component" value="Unassembled WGS sequence"/>
</dbReference>
<protein>
    <submittedName>
        <fullName evidence="3">Uncharacterized protein</fullName>
    </submittedName>
</protein>
<evidence type="ECO:0000256" key="2">
    <source>
        <dbReference type="SAM" id="Phobius"/>
    </source>
</evidence>
<keyword evidence="2" id="KW-0812">Transmembrane</keyword>
<proteinExistence type="predicted"/>
<evidence type="ECO:0000313" key="4">
    <source>
        <dbReference type="Proteomes" id="UP001367508"/>
    </source>
</evidence>
<reference evidence="3 4" key="1">
    <citation type="submission" date="2024-01" db="EMBL/GenBank/DDBJ databases">
        <title>The genomes of 5 underutilized Papilionoideae crops provide insights into root nodulation and disease resistanc.</title>
        <authorList>
            <person name="Jiang F."/>
        </authorList>
    </citation>
    <scope>NUCLEOTIDE SEQUENCE [LARGE SCALE GENOMIC DNA]</scope>
    <source>
        <strain evidence="3">LVBAO_FW01</strain>
        <tissue evidence="3">Leaves</tissue>
    </source>
</reference>
<evidence type="ECO:0000256" key="1">
    <source>
        <dbReference type="SAM" id="MobiDB-lite"/>
    </source>
</evidence>
<sequence length="115" mass="12991">MLRSLRHSHHTLRLRYDYDKMQVVFEKDHTLKILILHVTTYGVVMFCILKMIMKALEALGHSSSKYSFVSPRPRVHPSKDPNAPLSAKVASENGGPRGRPKKFARTGITSTKSST</sequence>
<keyword evidence="4" id="KW-1185">Reference proteome</keyword>
<dbReference type="AlphaFoldDB" id="A0AAN9JY24"/>
<keyword evidence="2" id="KW-1133">Transmembrane helix</keyword>
<evidence type="ECO:0000313" key="3">
    <source>
        <dbReference type="EMBL" id="KAK7305694.1"/>
    </source>
</evidence>